<reference evidence="1 2" key="1">
    <citation type="submission" date="2016-11" db="EMBL/GenBank/DDBJ databases">
        <authorList>
            <person name="Jaros S."/>
            <person name="Januszkiewicz K."/>
            <person name="Wedrychowicz H."/>
        </authorList>
    </citation>
    <scope>NUCLEOTIDE SEQUENCE [LARGE SCALE GENOMIC DNA]</scope>
    <source>
        <strain evidence="1 2">DSM 15930</strain>
    </source>
</reference>
<sequence>MLFVRRKERSEIDEIIVSANKVLSRIDTVTGEPIKYPIKECWCYYEKMSEQHASNPRTIIN</sequence>
<dbReference type="AlphaFoldDB" id="A0A1M7MH00"/>
<evidence type="ECO:0000313" key="2">
    <source>
        <dbReference type="Proteomes" id="UP000184038"/>
    </source>
</evidence>
<dbReference type="STRING" id="1120996.SAMN02746066_03809"/>
<dbReference type="EMBL" id="FRCP01000021">
    <property type="protein sequence ID" value="SHM90166.1"/>
    <property type="molecule type" value="Genomic_DNA"/>
</dbReference>
<accession>A0A1M7MH00</accession>
<dbReference type="RefSeq" id="WP_073290300.1">
    <property type="nucleotide sequence ID" value="NZ_FRCP01000021.1"/>
</dbReference>
<gene>
    <name evidence="1" type="ORF">SAMN02746066_03809</name>
</gene>
<name>A0A1M7MH00_9FIRM</name>
<protein>
    <submittedName>
        <fullName evidence="1">Uncharacterized protein</fullName>
    </submittedName>
</protein>
<organism evidence="1 2">
    <name type="scientific">Anaerosporobacter mobilis DSM 15930</name>
    <dbReference type="NCBI Taxonomy" id="1120996"/>
    <lineage>
        <taxon>Bacteria</taxon>
        <taxon>Bacillati</taxon>
        <taxon>Bacillota</taxon>
        <taxon>Clostridia</taxon>
        <taxon>Lachnospirales</taxon>
        <taxon>Lachnospiraceae</taxon>
        <taxon>Anaerosporobacter</taxon>
    </lineage>
</organism>
<keyword evidence="2" id="KW-1185">Reference proteome</keyword>
<evidence type="ECO:0000313" key="1">
    <source>
        <dbReference type="EMBL" id="SHM90166.1"/>
    </source>
</evidence>
<proteinExistence type="predicted"/>
<dbReference type="Proteomes" id="UP000184038">
    <property type="component" value="Unassembled WGS sequence"/>
</dbReference>